<evidence type="ECO:0000313" key="1">
    <source>
        <dbReference type="EMBL" id="GKV34013.1"/>
    </source>
</evidence>
<name>A0AAV5L9T0_9ROSI</name>
<comment type="caution">
    <text evidence="1">The sequence shown here is derived from an EMBL/GenBank/DDBJ whole genome shotgun (WGS) entry which is preliminary data.</text>
</comment>
<keyword evidence="2" id="KW-1185">Reference proteome</keyword>
<protein>
    <submittedName>
        <fullName evidence="1">Uncharacterized protein</fullName>
    </submittedName>
</protein>
<dbReference type="AlphaFoldDB" id="A0AAV5L9T0"/>
<accession>A0AAV5L9T0</accession>
<gene>
    <name evidence="1" type="ORF">SLEP1_g42441</name>
</gene>
<organism evidence="1 2">
    <name type="scientific">Rubroshorea leprosula</name>
    <dbReference type="NCBI Taxonomy" id="152421"/>
    <lineage>
        <taxon>Eukaryota</taxon>
        <taxon>Viridiplantae</taxon>
        <taxon>Streptophyta</taxon>
        <taxon>Embryophyta</taxon>
        <taxon>Tracheophyta</taxon>
        <taxon>Spermatophyta</taxon>
        <taxon>Magnoliopsida</taxon>
        <taxon>eudicotyledons</taxon>
        <taxon>Gunneridae</taxon>
        <taxon>Pentapetalae</taxon>
        <taxon>rosids</taxon>
        <taxon>malvids</taxon>
        <taxon>Malvales</taxon>
        <taxon>Dipterocarpaceae</taxon>
        <taxon>Rubroshorea</taxon>
    </lineage>
</organism>
<dbReference type="EMBL" id="BPVZ01000103">
    <property type="protein sequence ID" value="GKV34013.1"/>
    <property type="molecule type" value="Genomic_DNA"/>
</dbReference>
<sequence length="68" mass="7516">MTSGRWANPLLCKRFKAILANVDDLIVNLLSLQGLQGEGVVFEVPNALELCSKRMVLLSGCFDFCLPF</sequence>
<reference evidence="1 2" key="1">
    <citation type="journal article" date="2021" name="Commun. Biol.">
        <title>The genome of Shorea leprosula (Dipterocarpaceae) highlights the ecological relevance of drought in aseasonal tropical rainforests.</title>
        <authorList>
            <person name="Ng K.K.S."/>
            <person name="Kobayashi M.J."/>
            <person name="Fawcett J.A."/>
            <person name="Hatakeyama M."/>
            <person name="Paape T."/>
            <person name="Ng C.H."/>
            <person name="Ang C.C."/>
            <person name="Tnah L.H."/>
            <person name="Lee C.T."/>
            <person name="Nishiyama T."/>
            <person name="Sese J."/>
            <person name="O'Brien M.J."/>
            <person name="Copetti D."/>
            <person name="Mohd Noor M.I."/>
            <person name="Ong R.C."/>
            <person name="Putra M."/>
            <person name="Sireger I.Z."/>
            <person name="Indrioko S."/>
            <person name="Kosugi Y."/>
            <person name="Izuno A."/>
            <person name="Isagi Y."/>
            <person name="Lee S.L."/>
            <person name="Shimizu K.K."/>
        </authorList>
    </citation>
    <scope>NUCLEOTIDE SEQUENCE [LARGE SCALE GENOMIC DNA]</scope>
    <source>
        <strain evidence="1">214</strain>
    </source>
</reference>
<evidence type="ECO:0000313" key="2">
    <source>
        <dbReference type="Proteomes" id="UP001054252"/>
    </source>
</evidence>
<dbReference type="Proteomes" id="UP001054252">
    <property type="component" value="Unassembled WGS sequence"/>
</dbReference>
<proteinExistence type="predicted"/>